<reference evidence="1 2" key="1">
    <citation type="submission" date="2016-03" db="EMBL/GenBank/DDBJ databases">
        <authorList>
            <person name="Ploux O."/>
        </authorList>
    </citation>
    <scope>NUCLEOTIDE SEQUENCE [LARGE SCALE GENOMIC DNA]</scope>
    <source>
        <strain evidence="1 2">URUG2</strain>
    </source>
</reference>
<accession>A0A2D3V0T3</accession>
<evidence type="ECO:0000313" key="2">
    <source>
        <dbReference type="Proteomes" id="UP000225277"/>
    </source>
</evidence>
<keyword evidence="2" id="KW-1185">Reference proteome</keyword>
<evidence type="ECO:0000313" key="1">
    <source>
        <dbReference type="EMBL" id="CZT22996.1"/>
    </source>
</evidence>
<organism evidence="1 2">
    <name type="scientific">Ramularia collo-cygni</name>
    <dbReference type="NCBI Taxonomy" id="112498"/>
    <lineage>
        <taxon>Eukaryota</taxon>
        <taxon>Fungi</taxon>
        <taxon>Dikarya</taxon>
        <taxon>Ascomycota</taxon>
        <taxon>Pezizomycotina</taxon>
        <taxon>Dothideomycetes</taxon>
        <taxon>Dothideomycetidae</taxon>
        <taxon>Mycosphaerellales</taxon>
        <taxon>Mycosphaerellaceae</taxon>
        <taxon>Ramularia</taxon>
    </lineage>
</organism>
<sequence>MSASALQDTTSPAPLTQPIGTILFTLPRELRDQIYGYVFQSDVEEGEAVDLYCNSPPSKALCLTNKQIYDETHKLHNKAFRSYYRDTEFIIIMEAFGSYTAAWSFTPKEEANINHVNHVTIKSVIPTCGWSQLWSTYKLRLGGEIWACDPEIDLVQPRRYLEIGADISTGVVRPAISYSYSNAGGPLKPEAASDLLEHAERSRKLHGLGPAPPLVEQLQVISERAARTTRWYYRVFER</sequence>
<name>A0A2D3V0T3_9PEZI</name>
<gene>
    <name evidence="1" type="ORF">RCC_08704</name>
</gene>
<dbReference type="RefSeq" id="XP_023629720.1">
    <property type="nucleotide sequence ID" value="XM_023773952.1"/>
</dbReference>
<dbReference type="GeneID" id="35603788"/>
<dbReference type="OrthoDB" id="3650757at2759"/>
<dbReference type="Proteomes" id="UP000225277">
    <property type="component" value="Unassembled WGS sequence"/>
</dbReference>
<dbReference type="AlphaFoldDB" id="A0A2D3V0T3"/>
<evidence type="ECO:0008006" key="3">
    <source>
        <dbReference type="Google" id="ProtNLM"/>
    </source>
</evidence>
<protein>
    <recommendedName>
        <fullName evidence="3">F-box domain-containing protein</fullName>
    </recommendedName>
</protein>
<dbReference type="EMBL" id="FJUY01000015">
    <property type="protein sequence ID" value="CZT22996.1"/>
    <property type="molecule type" value="Genomic_DNA"/>
</dbReference>
<proteinExistence type="predicted"/>